<comment type="caution">
    <text evidence="2">The sequence shown here is derived from an EMBL/GenBank/DDBJ whole genome shotgun (WGS) entry which is preliminary data.</text>
</comment>
<dbReference type="Proteomes" id="UP001273166">
    <property type="component" value="Unassembled WGS sequence"/>
</dbReference>
<sequence>MCQAPSVEAVRSLLGPVITADVSVRKVQAVSSLGPRRTYRVVLSDGRSLQLVLLSRALWRPLRSEQDMVASEAAAVRWMREAVADRSPADSDLSAFLLPLLPVLLHQGQETDFPGASFAVHDPVEGTPLALLPQPPTPASLADVDHQVGTLVRQLARLTSPTGRFGPLAAVIGSRSTPSPLSKTGAEVAAAANMLEGGLSATGGAGTWSMAFHSMLEGVLRDGEDMGIVMGYWTIRKTFRRLRYILDEVTVPRLVAVEVGGKGNVLVEEAVPADGAKGGKGRGEAVPEPEDEEKIQKAEQQTETEETERDAPRRLKLTGLRDWSSCVFGDPLLATLFSDRQQHPPSTDFLRGFNGKGIEHTPTRERPIPLDGSIIEDVGTAWIRLLLYQVYHAVVRIVSEFYRPRQDSSARELAARKELNEALARLAEVPDDAKKKHQRPSGEMSPAKRIKADER</sequence>
<reference evidence="2" key="2">
    <citation type="submission" date="2023-06" db="EMBL/GenBank/DDBJ databases">
        <authorList>
            <consortium name="Lawrence Berkeley National Laboratory"/>
            <person name="Mondo S.J."/>
            <person name="Hensen N."/>
            <person name="Bonometti L."/>
            <person name="Westerberg I."/>
            <person name="Brannstrom I.O."/>
            <person name="Guillou S."/>
            <person name="Cros-Aarteil S."/>
            <person name="Calhoun S."/>
            <person name="Haridas S."/>
            <person name="Kuo A."/>
            <person name="Pangilinan J."/>
            <person name="Riley R."/>
            <person name="Labutti K."/>
            <person name="Andreopoulos B."/>
            <person name="Lipzen A."/>
            <person name="Chen C."/>
            <person name="Yanf M."/>
            <person name="Daum C."/>
            <person name="Ng V."/>
            <person name="Clum A."/>
            <person name="Steindorff A."/>
            <person name="Ohm R."/>
            <person name="Martin F."/>
            <person name="Silar P."/>
            <person name="Natvig D."/>
            <person name="Lalanne C."/>
            <person name="Gautier V."/>
            <person name="Ament-Velasquez S.L."/>
            <person name="Kruys A."/>
            <person name="Hutchinson M.I."/>
            <person name="Powell A.J."/>
            <person name="Barry K."/>
            <person name="Miller A.N."/>
            <person name="Grigoriev I.V."/>
            <person name="Debuchy R."/>
            <person name="Gladieux P."/>
            <person name="Thoren M.H."/>
            <person name="Johannesson H."/>
        </authorList>
    </citation>
    <scope>NUCLEOTIDE SEQUENCE</scope>
    <source>
        <strain evidence="2">CBS 333.67</strain>
    </source>
</reference>
<dbReference type="AlphaFoldDB" id="A0AAJ0M1I3"/>
<organism evidence="2 3">
    <name type="scientific">Chaetomium strumarium</name>
    <dbReference type="NCBI Taxonomy" id="1170767"/>
    <lineage>
        <taxon>Eukaryota</taxon>
        <taxon>Fungi</taxon>
        <taxon>Dikarya</taxon>
        <taxon>Ascomycota</taxon>
        <taxon>Pezizomycotina</taxon>
        <taxon>Sordariomycetes</taxon>
        <taxon>Sordariomycetidae</taxon>
        <taxon>Sordariales</taxon>
        <taxon>Chaetomiaceae</taxon>
        <taxon>Chaetomium</taxon>
    </lineage>
</organism>
<dbReference type="GeneID" id="87888145"/>
<accession>A0AAJ0M1I3</accession>
<proteinExistence type="predicted"/>
<evidence type="ECO:0000256" key="1">
    <source>
        <dbReference type="SAM" id="MobiDB-lite"/>
    </source>
</evidence>
<feature type="region of interest" description="Disordered" evidence="1">
    <location>
        <begin position="273"/>
        <end position="312"/>
    </location>
</feature>
<evidence type="ECO:0000313" key="2">
    <source>
        <dbReference type="EMBL" id="KAK3305507.1"/>
    </source>
</evidence>
<gene>
    <name evidence="2" type="ORF">B0T15DRAFT_532530</name>
</gene>
<keyword evidence="3" id="KW-1185">Reference proteome</keyword>
<evidence type="ECO:0000313" key="3">
    <source>
        <dbReference type="Proteomes" id="UP001273166"/>
    </source>
</evidence>
<dbReference type="RefSeq" id="XP_062721287.1">
    <property type="nucleotide sequence ID" value="XM_062869316.1"/>
</dbReference>
<reference evidence="2" key="1">
    <citation type="journal article" date="2023" name="Mol. Phylogenet. Evol.">
        <title>Genome-scale phylogeny and comparative genomics of the fungal order Sordariales.</title>
        <authorList>
            <person name="Hensen N."/>
            <person name="Bonometti L."/>
            <person name="Westerberg I."/>
            <person name="Brannstrom I.O."/>
            <person name="Guillou S."/>
            <person name="Cros-Aarteil S."/>
            <person name="Calhoun S."/>
            <person name="Haridas S."/>
            <person name="Kuo A."/>
            <person name="Mondo S."/>
            <person name="Pangilinan J."/>
            <person name="Riley R."/>
            <person name="LaButti K."/>
            <person name="Andreopoulos B."/>
            <person name="Lipzen A."/>
            <person name="Chen C."/>
            <person name="Yan M."/>
            <person name="Daum C."/>
            <person name="Ng V."/>
            <person name="Clum A."/>
            <person name="Steindorff A."/>
            <person name="Ohm R.A."/>
            <person name="Martin F."/>
            <person name="Silar P."/>
            <person name="Natvig D.O."/>
            <person name="Lalanne C."/>
            <person name="Gautier V."/>
            <person name="Ament-Velasquez S.L."/>
            <person name="Kruys A."/>
            <person name="Hutchinson M.I."/>
            <person name="Powell A.J."/>
            <person name="Barry K."/>
            <person name="Miller A.N."/>
            <person name="Grigoriev I.V."/>
            <person name="Debuchy R."/>
            <person name="Gladieux P."/>
            <person name="Hiltunen Thoren M."/>
            <person name="Johannesson H."/>
        </authorList>
    </citation>
    <scope>NUCLEOTIDE SEQUENCE</scope>
    <source>
        <strain evidence="2">CBS 333.67</strain>
    </source>
</reference>
<protein>
    <submittedName>
        <fullName evidence="2">Uncharacterized protein</fullName>
    </submittedName>
</protein>
<dbReference type="EMBL" id="JAUDZG010000004">
    <property type="protein sequence ID" value="KAK3305507.1"/>
    <property type="molecule type" value="Genomic_DNA"/>
</dbReference>
<name>A0AAJ0M1I3_9PEZI</name>
<feature type="region of interest" description="Disordered" evidence="1">
    <location>
        <begin position="426"/>
        <end position="455"/>
    </location>
</feature>